<feature type="region of interest" description="Disordered" evidence="2">
    <location>
        <begin position="129"/>
        <end position="149"/>
    </location>
</feature>
<dbReference type="Pfam" id="PF18291">
    <property type="entry name" value="HU-HIG"/>
    <property type="match status" value="1"/>
</dbReference>
<dbReference type="RefSeq" id="WP_028730372.1">
    <property type="nucleotide sequence ID" value="NZ_KE386766.1"/>
</dbReference>
<organism evidence="4 5">
    <name type="scientific">Parabacteroides gordonii MS-1 = DSM 23371</name>
    <dbReference type="NCBI Taxonomy" id="1203610"/>
    <lineage>
        <taxon>Bacteria</taxon>
        <taxon>Pseudomonadati</taxon>
        <taxon>Bacteroidota</taxon>
        <taxon>Bacteroidia</taxon>
        <taxon>Bacteroidales</taxon>
        <taxon>Tannerellaceae</taxon>
        <taxon>Parabacteroides</taxon>
    </lineage>
</organism>
<dbReference type="InterPro" id="IPR041607">
    <property type="entry name" value="HU-HIG"/>
</dbReference>
<dbReference type="STRING" id="1203610.HMPREF1536_00301"/>
<evidence type="ECO:0000259" key="3">
    <source>
        <dbReference type="Pfam" id="PF18291"/>
    </source>
</evidence>
<accession>A0A0F5JRI7</accession>
<feature type="domain" description="HU" evidence="3">
    <location>
        <begin position="1"/>
        <end position="128"/>
    </location>
</feature>
<evidence type="ECO:0000256" key="1">
    <source>
        <dbReference type="ARBA" id="ARBA00023125"/>
    </source>
</evidence>
<evidence type="ECO:0000256" key="2">
    <source>
        <dbReference type="SAM" id="MobiDB-lite"/>
    </source>
</evidence>
<gene>
    <name evidence="4" type="ORF">HMPREF1536_00301</name>
</gene>
<dbReference type="Proteomes" id="UP000033035">
    <property type="component" value="Unassembled WGS sequence"/>
</dbReference>
<reference evidence="4 5" key="1">
    <citation type="submission" date="2013-04" db="EMBL/GenBank/DDBJ databases">
        <title>The Genome Sequence of Parabacteroides gordonii DSM 23371.</title>
        <authorList>
            <consortium name="The Broad Institute Genomics Platform"/>
            <person name="Earl A."/>
            <person name="Ward D."/>
            <person name="Feldgarden M."/>
            <person name="Gevers D."/>
            <person name="Martens E."/>
            <person name="Sakamoto M."/>
            <person name="Benno Y."/>
            <person name="Suzuki N."/>
            <person name="Matsunaga N."/>
            <person name="Koshihara K."/>
            <person name="Seki M."/>
            <person name="Komiya H."/>
            <person name="Walker B."/>
            <person name="Young S."/>
            <person name="Zeng Q."/>
            <person name="Gargeya S."/>
            <person name="Fitzgerald M."/>
            <person name="Haas B."/>
            <person name="Abouelleil A."/>
            <person name="Allen A.W."/>
            <person name="Alvarado L."/>
            <person name="Arachchi H.M."/>
            <person name="Berlin A.M."/>
            <person name="Chapman S.B."/>
            <person name="Gainer-Dewar J."/>
            <person name="Goldberg J."/>
            <person name="Griggs A."/>
            <person name="Gujja S."/>
            <person name="Hansen M."/>
            <person name="Howarth C."/>
            <person name="Imamovic A."/>
            <person name="Ireland A."/>
            <person name="Larimer J."/>
            <person name="McCowan C."/>
            <person name="Murphy C."/>
            <person name="Pearson M."/>
            <person name="Poon T.W."/>
            <person name="Priest M."/>
            <person name="Roberts A."/>
            <person name="Saif S."/>
            <person name="Shea T."/>
            <person name="Sisk P."/>
            <person name="Sykes S."/>
            <person name="Wortman J."/>
            <person name="Nusbaum C."/>
            <person name="Birren B."/>
        </authorList>
    </citation>
    <scope>NUCLEOTIDE SEQUENCE [LARGE SCALE GENOMIC DNA]</scope>
    <source>
        <strain evidence="4 5">MS-1</strain>
    </source>
</reference>
<evidence type="ECO:0000313" key="5">
    <source>
        <dbReference type="Proteomes" id="UP000033035"/>
    </source>
</evidence>
<dbReference type="InterPro" id="IPR010992">
    <property type="entry name" value="IHF-like_DNA-bd_dom_sf"/>
</dbReference>
<dbReference type="NCBIfam" id="TIGR01201">
    <property type="entry name" value="HU_rel"/>
    <property type="match status" value="1"/>
</dbReference>
<dbReference type="Gene3D" id="4.10.520.10">
    <property type="entry name" value="IHF-like DNA-binding proteins"/>
    <property type="match status" value="1"/>
</dbReference>
<keyword evidence="1" id="KW-0238">DNA-binding</keyword>
<dbReference type="EMBL" id="AQHW01000002">
    <property type="protein sequence ID" value="KKB60421.1"/>
    <property type="molecule type" value="Genomic_DNA"/>
</dbReference>
<dbReference type="InterPro" id="IPR005902">
    <property type="entry name" value="HU_DNA-bd_put"/>
</dbReference>
<dbReference type="SUPFAM" id="SSF47729">
    <property type="entry name" value="IHF-like DNA-binding proteins"/>
    <property type="match status" value="1"/>
</dbReference>
<dbReference type="PATRIC" id="fig|1203610.3.peg.319"/>
<protein>
    <recommendedName>
        <fullName evidence="3">HU domain-containing protein</fullName>
    </recommendedName>
</protein>
<dbReference type="HOGENOM" id="CLU_112331_4_1_10"/>
<dbReference type="AlphaFoldDB" id="A0A0F5JRI7"/>
<keyword evidence="5" id="KW-1185">Reference proteome</keyword>
<sequence>MSAKYKLVQRKDFSKDAPADAKKFFAQLLNNGTVAFDEFCGDVAEETALTSADVKGCMDRTARITAKHLKEGRLVQLGELGSFLLTGGSTGSDTADKFNAGSMMKKPKVRFIPGKLLLKMLSEVTFERVGDKEDKKPSGGGEDDRPVIE</sequence>
<name>A0A0F5JRI7_9BACT</name>
<evidence type="ECO:0000313" key="4">
    <source>
        <dbReference type="EMBL" id="KKB60421.1"/>
    </source>
</evidence>
<comment type="caution">
    <text evidence="4">The sequence shown here is derived from an EMBL/GenBank/DDBJ whole genome shotgun (WGS) entry which is preliminary data.</text>
</comment>
<proteinExistence type="predicted"/>
<dbReference type="GO" id="GO:0003677">
    <property type="term" value="F:DNA binding"/>
    <property type="evidence" value="ECO:0007669"/>
    <property type="project" value="UniProtKB-KW"/>
</dbReference>